<dbReference type="SUPFAM" id="SSF50978">
    <property type="entry name" value="WD40 repeat-like"/>
    <property type="match status" value="1"/>
</dbReference>
<dbReference type="Gene3D" id="2.130.10.10">
    <property type="entry name" value="YVTN repeat-like/Quinoprotein amine dehydrogenase"/>
    <property type="match status" value="1"/>
</dbReference>
<sequence length="372" mass="42187">MEETEAFDDFLFDSITRYNTLQIFNLENIPHNIVQLDEFSICVSTQRSKGNNSELLRLQLPKKLFLTAEEEGRCKENDFKILSGAYTENSICSLGQLKGQKVVTSELGIKGLKIYNLTDKLGSNCQEERLDVIPWLTPNFVVLNQKDCLVCTKSTQDPILLIDFETKKIIKDVKLQIASNVKVGDKADVNDNLLCEPLSTNVIALLNTFTGDLFLHDLRTTDVFNKMPSTDIDTDEKWTISRHESSKEPNFLGLLSNRQSVCIYDITSNSRLARSVGNNLAKLENNGFKFKFCGNQDLFSISGFDGNVEIYKIDNNNLNHIFTHNGHCPGNSKSYFVTDHIWLPINNKELVVSICNNKTLNCWEFINKNCTT</sequence>
<protein>
    <submittedName>
        <fullName evidence="1">Uncharacterized protein</fullName>
    </submittedName>
</protein>
<dbReference type="InterPro" id="IPR036322">
    <property type="entry name" value="WD40_repeat_dom_sf"/>
</dbReference>
<dbReference type="Proteomes" id="UP001372834">
    <property type="component" value="Unassembled WGS sequence"/>
</dbReference>
<evidence type="ECO:0000313" key="2">
    <source>
        <dbReference type="Proteomes" id="UP001372834"/>
    </source>
</evidence>
<reference evidence="1 2" key="1">
    <citation type="submission" date="2023-10" db="EMBL/GenBank/DDBJ databases">
        <title>Genomes of two closely related lineages of the louse Polyplax serrata with different host specificities.</title>
        <authorList>
            <person name="Martinu J."/>
            <person name="Tarabai H."/>
            <person name="Stefka J."/>
            <person name="Hypsa V."/>
        </authorList>
    </citation>
    <scope>NUCLEOTIDE SEQUENCE [LARGE SCALE GENOMIC DNA]</scope>
    <source>
        <strain evidence="1">HR10_N</strain>
    </source>
</reference>
<accession>A0AAN8S6V9</accession>
<dbReference type="PANTHER" id="PTHR46947">
    <property type="entry name" value="WD REPEAT-CONTAINING PROTEIN 73"/>
    <property type="match status" value="1"/>
</dbReference>
<dbReference type="EMBL" id="JAWJWE010000009">
    <property type="protein sequence ID" value="KAK6631205.1"/>
    <property type="molecule type" value="Genomic_DNA"/>
</dbReference>
<proteinExistence type="predicted"/>
<name>A0AAN8S6V9_POLSC</name>
<dbReference type="AlphaFoldDB" id="A0AAN8S6V9"/>
<dbReference type="GO" id="GO:0005829">
    <property type="term" value="C:cytosol"/>
    <property type="evidence" value="ECO:0007669"/>
    <property type="project" value="TreeGrafter"/>
</dbReference>
<dbReference type="GO" id="GO:0000922">
    <property type="term" value="C:spindle pole"/>
    <property type="evidence" value="ECO:0007669"/>
    <property type="project" value="TreeGrafter"/>
</dbReference>
<dbReference type="GO" id="GO:0031122">
    <property type="term" value="P:cytoplasmic microtubule organization"/>
    <property type="evidence" value="ECO:0007669"/>
    <property type="project" value="TreeGrafter"/>
</dbReference>
<comment type="caution">
    <text evidence="1">The sequence shown here is derived from an EMBL/GenBank/DDBJ whole genome shotgun (WGS) entry which is preliminary data.</text>
</comment>
<evidence type="ECO:0000313" key="1">
    <source>
        <dbReference type="EMBL" id="KAK6631205.1"/>
    </source>
</evidence>
<dbReference type="PANTHER" id="PTHR46947:SF1">
    <property type="entry name" value="WD REPEAT-CONTAINING PROTEIN 73"/>
    <property type="match status" value="1"/>
</dbReference>
<dbReference type="InterPro" id="IPR015943">
    <property type="entry name" value="WD40/YVTN_repeat-like_dom_sf"/>
</dbReference>
<dbReference type="InterPro" id="IPR042795">
    <property type="entry name" value="Wdr73"/>
</dbReference>
<organism evidence="1 2">
    <name type="scientific">Polyplax serrata</name>
    <name type="common">Common mouse louse</name>
    <dbReference type="NCBI Taxonomy" id="468196"/>
    <lineage>
        <taxon>Eukaryota</taxon>
        <taxon>Metazoa</taxon>
        <taxon>Ecdysozoa</taxon>
        <taxon>Arthropoda</taxon>
        <taxon>Hexapoda</taxon>
        <taxon>Insecta</taxon>
        <taxon>Pterygota</taxon>
        <taxon>Neoptera</taxon>
        <taxon>Paraneoptera</taxon>
        <taxon>Psocodea</taxon>
        <taxon>Troctomorpha</taxon>
        <taxon>Phthiraptera</taxon>
        <taxon>Anoplura</taxon>
        <taxon>Polyplacidae</taxon>
        <taxon>Polyplax</taxon>
    </lineage>
</organism>
<gene>
    <name evidence="1" type="ORF">RUM43_014301</name>
</gene>